<evidence type="ECO:0000256" key="1">
    <source>
        <dbReference type="ARBA" id="ARBA00023015"/>
    </source>
</evidence>
<evidence type="ECO:0000313" key="5">
    <source>
        <dbReference type="EMBL" id="QNI34994.1"/>
    </source>
</evidence>
<evidence type="ECO:0000313" key="6">
    <source>
        <dbReference type="Proteomes" id="UP000515312"/>
    </source>
</evidence>
<dbReference type="Pfam" id="PF01047">
    <property type="entry name" value="MarR"/>
    <property type="match status" value="1"/>
</dbReference>
<dbReference type="InterPro" id="IPR036390">
    <property type="entry name" value="WH_DNA-bd_sf"/>
</dbReference>
<dbReference type="EMBL" id="CP060394">
    <property type="protein sequence ID" value="QNI34994.1"/>
    <property type="molecule type" value="Genomic_DNA"/>
</dbReference>
<keyword evidence="3" id="KW-0804">Transcription</keyword>
<organism evidence="5 6">
    <name type="scientific">Alloacidobacterium dinghuense</name>
    <dbReference type="NCBI Taxonomy" id="2763107"/>
    <lineage>
        <taxon>Bacteria</taxon>
        <taxon>Pseudomonadati</taxon>
        <taxon>Acidobacteriota</taxon>
        <taxon>Terriglobia</taxon>
        <taxon>Terriglobales</taxon>
        <taxon>Acidobacteriaceae</taxon>
        <taxon>Alloacidobacterium</taxon>
    </lineage>
</organism>
<keyword evidence="6" id="KW-1185">Reference proteome</keyword>
<dbReference type="PANTHER" id="PTHR42756:SF1">
    <property type="entry name" value="TRANSCRIPTIONAL REPRESSOR OF EMRAB OPERON"/>
    <property type="match status" value="1"/>
</dbReference>
<dbReference type="Gene3D" id="1.10.10.10">
    <property type="entry name" value="Winged helix-like DNA-binding domain superfamily/Winged helix DNA-binding domain"/>
    <property type="match status" value="1"/>
</dbReference>
<dbReference type="InterPro" id="IPR000835">
    <property type="entry name" value="HTH_MarR-typ"/>
</dbReference>
<proteinExistence type="predicted"/>
<dbReference type="PRINTS" id="PR00598">
    <property type="entry name" value="HTHMARR"/>
</dbReference>
<accession>A0A7G8BR24</accession>
<dbReference type="PANTHER" id="PTHR42756">
    <property type="entry name" value="TRANSCRIPTIONAL REGULATOR, MARR"/>
    <property type="match status" value="1"/>
</dbReference>
<protein>
    <submittedName>
        <fullName evidence="5">MarR family transcriptional regulator</fullName>
    </submittedName>
</protein>
<keyword evidence="1" id="KW-0805">Transcription regulation</keyword>
<dbReference type="SUPFAM" id="SSF46785">
    <property type="entry name" value="Winged helix' DNA-binding domain"/>
    <property type="match status" value="1"/>
</dbReference>
<dbReference type="PROSITE" id="PS50995">
    <property type="entry name" value="HTH_MARR_2"/>
    <property type="match status" value="1"/>
</dbReference>
<dbReference type="KEGG" id="adin:H7849_14415"/>
<evidence type="ECO:0000256" key="2">
    <source>
        <dbReference type="ARBA" id="ARBA00023125"/>
    </source>
</evidence>
<keyword evidence="2" id="KW-0238">DNA-binding</keyword>
<evidence type="ECO:0000259" key="4">
    <source>
        <dbReference type="PROSITE" id="PS50995"/>
    </source>
</evidence>
<dbReference type="InterPro" id="IPR036388">
    <property type="entry name" value="WH-like_DNA-bd_sf"/>
</dbReference>
<dbReference type="AlphaFoldDB" id="A0A7G8BR24"/>
<name>A0A7G8BR24_9BACT</name>
<sequence>MLQAVRTIHNLALPPILKEGLGDSDFRVLDVLLHQGPMPVNALGPKVDLNPGSVSVAVDRLYKKGLVSRVESESDRRVRTVSLTEKGRRVFVPIFRQHAALIKRAFQDVTPEEQRQMEEMLKRIGRRAEELSEQEGHR</sequence>
<dbReference type="GO" id="GO:0003677">
    <property type="term" value="F:DNA binding"/>
    <property type="evidence" value="ECO:0007669"/>
    <property type="project" value="UniProtKB-KW"/>
</dbReference>
<evidence type="ECO:0000256" key="3">
    <source>
        <dbReference type="ARBA" id="ARBA00023163"/>
    </source>
</evidence>
<dbReference type="Proteomes" id="UP000515312">
    <property type="component" value="Chromosome"/>
</dbReference>
<feature type="domain" description="HTH marR-type" evidence="4">
    <location>
        <begin position="1"/>
        <end position="126"/>
    </location>
</feature>
<dbReference type="SMART" id="SM00347">
    <property type="entry name" value="HTH_MARR"/>
    <property type="match status" value="1"/>
</dbReference>
<reference evidence="5 6" key="1">
    <citation type="submission" date="2020-08" db="EMBL/GenBank/DDBJ databases">
        <title>Edaphobacter telluris sp. nov. and Acidobacterium dinghuensis sp. nov., two acidobacteria isolated from forest soil.</title>
        <authorList>
            <person name="Fu J."/>
            <person name="Qiu L."/>
        </authorList>
    </citation>
    <scope>NUCLEOTIDE SEQUENCE [LARGE SCALE GENOMIC DNA]</scope>
    <source>
        <strain evidence="5">4Y35</strain>
    </source>
</reference>
<gene>
    <name evidence="5" type="ORF">H7849_14415</name>
</gene>
<dbReference type="GO" id="GO:0003700">
    <property type="term" value="F:DNA-binding transcription factor activity"/>
    <property type="evidence" value="ECO:0007669"/>
    <property type="project" value="InterPro"/>
</dbReference>